<evidence type="ECO:0000313" key="1">
    <source>
        <dbReference type="EMBL" id="KAK9166068.1"/>
    </source>
</evidence>
<dbReference type="EMBL" id="JBBNAG010000001">
    <property type="protein sequence ID" value="KAK9166068.1"/>
    <property type="molecule type" value="Genomic_DNA"/>
</dbReference>
<keyword evidence="2" id="KW-1185">Reference proteome</keyword>
<gene>
    <name evidence="1" type="ORF">Scep_001259</name>
</gene>
<name>A0AAP0L900_9MAGN</name>
<sequence length="68" mass="8086">MKILHFINNPIMWKPDMRYHVYQRATKYKRLAYTCIRYTSPPKNSIKAVNKYIQTPTQKADGALLAQR</sequence>
<proteinExistence type="predicted"/>
<accession>A0AAP0L900</accession>
<dbReference type="Proteomes" id="UP001419268">
    <property type="component" value="Unassembled WGS sequence"/>
</dbReference>
<comment type="caution">
    <text evidence="1">The sequence shown here is derived from an EMBL/GenBank/DDBJ whole genome shotgun (WGS) entry which is preliminary data.</text>
</comment>
<organism evidence="1 2">
    <name type="scientific">Stephania cephalantha</name>
    <dbReference type="NCBI Taxonomy" id="152367"/>
    <lineage>
        <taxon>Eukaryota</taxon>
        <taxon>Viridiplantae</taxon>
        <taxon>Streptophyta</taxon>
        <taxon>Embryophyta</taxon>
        <taxon>Tracheophyta</taxon>
        <taxon>Spermatophyta</taxon>
        <taxon>Magnoliopsida</taxon>
        <taxon>Ranunculales</taxon>
        <taxon>Menispermaceae</taxon>
        <taxon>Menispermoideae</taxon>
        <taxon>Cissampelideae</taxon>
        <taxon>Stephania</taxon>
    </lineage>
</organism>
<evidence type="ECO:0000313" key="2">
    <source>
        <dbReference type="Proteomes" id="UP001419268"/>
    </source>
</evidence>
<reference evidence="1 2" key="1">
    <citation type="submission" date="2024-01" db="EMBL/GenBank/DDBJ databases">
        <title>Genome assemblies of Stephania.</title>
        <authorList>
            <person name="Yang L."/>
        </authorList>
    </citation>
    <scope>NUCLEOTIDE SEQUENCE [LARGE SCALE GENOMIC DNA]</scope>
    <source>
        <strain evidence="1">JXDWG</strain>
        <tissue evidence="1">Leaf</tissue>
    </source>
</reference>
<dbReference type="AlphaFoldDB" id="A0AAP0L900"/>
<protein>
    <submittedName>
        <fullName evidence="1">Uncharacterized protein</fullName>
    </submittedName>
</protein>